<evidence type="ECO:0008006" key="4">
    <source>
        <dbReference type="Google" id="ProtNLM"/>
    </source>
</evidence>
<reference evidence="2 3" key="1">
    <citation type="submission" date="2020-08" db="EMBL/GenBank/DDBJ databases">
        <title>Sequencing the genomes of 1000 actinobacteria strains.</title>
        <authorList>
            <person name="Klenk H.-P."/>
        </authorList>
    </citation>
    <scope>NUCLEOTIDE SEQUENCE [LARGE SCALE GENOMIC DNA]</scope>
    <source>
        <strain evidence="2 3">DSM 44936</strain>
    </source>
</reference>
<organism evidence="2 3">
    <name type="scientific">Sphaerisporangium rubeum</name>
    <dbReference type="NCBI Taxonomy" id="321317"/>
    <lineage>
        <taxon>Bacteria</taxon>
        <taxon>Bacillati</taxon>
        <taxon>Actinomycetota</taxon>
        <taxon>Actinomycetes</taxon>
        <taxon>Streptosporangiales</taxon>
        <taxon>Streptosporangiaceae</taxon>
        <taxon>Sphaerisporangium</taxon>
    </lineage>
</organism>
<dbReference type="PROSITE" id="PS00134">
    <property type="entry name" value="TRYPSIN_HIS"/>
    <property type="match status" value="1"/>
</dbReference>
<dbReference type="SUPFAM" id="SSF50494">
    <property type="entry name" value="Trypsin-like serine proteases"/>
    <property type="match status" value="1"/>
</dbReference>
<sequence>MLLVGALVVAAVMGPVPGASAEPGRYSGEDAELARRQVPMLEMADRLEEAGAGKESGYAGVELDVAAGVVHLYWKGDAPRTVASLVSGAPEGVRVEVHPAEHTAVELRERADEVIRTQGLSAGGAVHRVTPLPDGSGLEVGVTARAAVAAVSAEPLVVRAEVETPAPYDGRWGGGSPFEGGMQISSCSTSFSVMKLSFFTFKLLPKLVTAAHCYQVGDWVTTGNSSTGVVIVGQVQAVYPELDTALIAVDPGKFVTGWMWDGGVLDGSEYTKPVVGTSQARKGSLVCTSGAWSGVHCDIKITKTDSTLDWGTHVSKAVSIGDQMQNTLAAGGGDSGGPVFTLTSDLSSVLAAGVIIGGDDSRPATCTYRSSRCSTRVFFTDFRTVESHWVTRMPGQGPEGQ</sequence>
<dbReference type="InterPro" id="IPR043504">
    <property type="entry name" value="Peptidase_S1_PA_chymotrypsin"/>
</dbReference>
<comment type="caution">
    <text evidence="2">The sequence shown here is derived from an EMBL/GenBank/DDBJ whole genome shotgun (WGS) entry which is preliminary data.</text>
</comment>
<keyword evidence="1" id="KW-0732">Signal</keyword>
<dbReference type="InterPro" id="IPR033116">
    <property type="entry name" value="TRYPSIN_SER"/>
</dbReference>
<dbReference type="AlphaFoldDB" id="A0A7X0M8B7"/>
<dbReference type="PROSITE" id="PS00135">
    <property type="entry name" value="TRYPSIN_SER"/>
    <property type="match status" value="1"/>
</dbReference>
<feature type="signal peptide" evidence="1">
    <location>
        <begin position="1"/>
        <end position="21"/>
    </location>
</feature>
<dbReference type="InterPro" id="IPR018114">
    <property type="entry name" value="TRYPSIN_HIS"/>
</dbReference>
<dbReference type="GO" id="GO:0004252">
    <property type="term" value="F:serine-type endopeptidase activity"/>
    <property type="evidence" value="ECO:0007669"/>
    <property type="project" value="InterPro"/>
</dbReference>
<dbReference type="InterPro" id="IPR009003">
    <property type="entry name" value="Peptidase_S1_PA"/>
</dbReference>
<dbReference type="EMBL" id="JACHIU010000001">
    <property type="protein sequence ID" value="MBB6475668.1"/>
    <property type="molecule type" value="Genomic_DNA"/>
</dbReference>
<gene>
    <name evidence="2" type="ORF">BJ992_005099</name>
</gene>
<evidence type="ECO:0000256" key="1">
    <source>
        <dbReference type="SAM" id="SignalP"/>
    </source>
</evidence>
<protein>
    <recommendedName>
        <fullName evidence="4">Peptidase S1 domain-containing protein</fullName>
    </recommendedName>
</protein>
<evidence type="ECO:0000313" key="3">
    <source>
        <dbReference type="Proteomes" id="UP000555564"/>
    </source>
</evidence>
<dbReference type="Proteomes" id="UP000555564">
    <property type="component" value="Unassembled WGS sequence"/>
</dbReference>
<dbReference type="RefSeq" id="WP_184985161.1">
    <property type="nucleotide sequence ID" value="NZ_JACHIU010000001.1"/>
</dbReference>
<proteinExistence type="predicted"/>
<dbReference type="Gene3D" id="2.40.10.10">
    <property type="entry name" value="Trypsin-like serine proteases"/>
    <property type="match status" value="2"/>
</dbReference>
<dbReference type="CDD" id="cd21112">
    <property type="entry name" value="alphaLP-like"/>
    <property type="match status" value="1"/>
</dbReference>
<feature type="chain" id="PRO_5030920304" description="Peptidase S1 domain-containing protein" evidence="1">
    <location>
        <begin position="22"/>
        <end position="401"/>
    </location>
</feature>
<name>A0A7X0M8B7_9ACTN</name>
<evidence type="ECO:0000313" key="2">
    <source>
        <dbReference type="EMBL" id="MBB6475668.1"/>
    </source>
</evidence>
<keyword evidence="3" id="KW-1185">Reference proteome</keyword>
<accession>A0A7X0M8B7</accession>
<dbReference type="GO" id="GO:0006508">
    <property type="term" value="P:proteolysis"/>
    <property type="evidence" value="ECO:0007669"/>
    <property type="project" value="InterPro"/>
</dbReference>